<evidence type="ECO:0000313" key="1">
    <source>
        <dbReference type="EMBL" id="POY48218.1"/>
    </source>
</evidence>
<dbReference type="PANTHER" id="PTHR47751:SF1">
    <property type="entry name" value="SUPERFAMILY HYDROLASE, PUTATIVE (AFU_ORTHOLOGUE AFUA_2G16580)-RELATED"/>
    <property type="match status" value="1"/>
</dbReference>
<organism evidence="1">
    <name type="scientific">Pectobacterium versatile</name>
    <dbReference type="NCBI Taxonomy" id="2488639"/>
    <lineage>
        <taxon>Bacteria</taxon>
        <taxon>Pseudomonadati</taxon>
        <taxon>Pseudomonadota</taxon>
        <taxon>Gammaproteobacteria</taxon>
        <taxon>Enterobacterales</taxon>
        <taxon>Pectobacteriaceae</taxon>
        <taxon>Pectobacterium</taxon>
    </lineage>
</organism>
<dbReference type="InterPro" id="IPR051411">
    <property type="entry name" value="Polyketide_trans_af380"/>
</dbReference>
<comment type="caution">
    <text evidence="1">The sequence shown here is derived from an EMBL/GenBank/DDBJ whole genome shotgun (WGS) entry which is preliminary data.</text>
</comment>
<proteinExistence type="predicted"/>
<sequence length="82" mass="9316">MPLSFMNMPLLSYASEITIPTLVVTGEQAHSRYFAEDAYKLVGSTRKELVVVPNANHVDLYDNQAGKTPFDKFEQFFKTSLR</sequence>
<dbReference type="EMBL" id="PDVW01000039">
    <property type="protein sequence ID" value="POY48218.1"/>
    <property type="molecule type" value="Genomic_DNA"/>
</dbReference>
<reference evidence="1" key="1">
    <citation type="submission" date="2017-12" db="EMBL/GenBank/DDBJ databases">
        <title>First report on the novel genomospecies/subspecies of Pectobacterium carotovorum in Russia.</title>
        <authorList>
            <person name="Shirshikov F.V."/>
            <person name="Miroshnikov K."/>
            <person name="Toshakov S.V."/>
            <person name="Kabanova A.P."/>
            <person name="Barannik A.P."/>
            <person name="Shneider M."/>
            <person name="Ignatov A.N."/>
            <person name="Miroshnikov K.A."/>
        </authorList>
    </citation>
    <scope>NUCLEOTIDE SEQUENCE [LARGE SCALE GENOMIC DNA]</scope>
    <source>
        <strain evidence="1">F131</strain>
    </source>
</reference>
<dbReference type="SUPFAM" id="SSF53474">
    <property type="entry name" value="alpha/beta-Hydrolases"/>
    <property type="match status" value="1"/>
</dbReference>
<gene>
    <name evidence="1" type="ORF">F131LOC_04013</name>
</gene>
<accession>A0A855MFN8</accession>
<dbReference type="PANTHER" id="PTHR47751">
    <property type="entry name" value="SUPERFAMILY HYDROLASE, PUTATIVE (AFU_ORTHOLOGUE AFUA_2G16580)-RELATED"/>
    <property type="match status" value="1"/>
</dbReference>
<protein>
    <submittedName>
        <fullName evidence="1">DeoR family transcriptional regulator</fullName>
    </submittedName>
</protein>
<name>A0A855MFN8_9GAMM</name>
<dbReference type="AlphaFoldDB" id="A0A855MFN8"/>
<dbReference type="Gene3D" id="3.40.50.1820">
    <property type="entry name" value="alpha/beta hydrolase"/>
    <property type="match status" value="1"/>
</dbReference>
<dbReference type="InterPro" id="IPR029058">
    <property type="entry name" value="AB_hydrolase_fold"/>
</dbReference>